<proteinExistence type="predicted"/>
<dbReference type="HOGENOM" id="CLU_542826_0_0_6"/>
<evidence type="ECO:0000256" key="2">
    <source>
        <dbReference type="SAM" id="MobiDB-lite"/>
    </source>
</evidence>
<dbReference type="Gene3D" id="2.130.10.10">
    <property type="entry name" value="YVTN repeat-like/Quinoprotein amine dehydrogenase"/>
    <property type="match status" value="1"/>
</dbReference>
<dbReference type="InterPro" id="IPR015943">
    <property type="entry name" value="WD40/YVTN_repeat-like_dom_sf"/>
</dbReference>
<dbReference type="PROSITE" id="PS51318">
    <property type="entry name" value="TAT"/>
    <property type="match status" value="1"/>
</dbReference>
<dbReference type="Proteomes" id="UP000010809">
    <property type="component" value="Chromosome"/>
</dbReference>
<dbReference type="STRING" id="1255043.TVNIR_2760"/>
<evidence type="ECO:0000313" key="3">
    <source>
        <dbReference type="EMBL" id="AGA34398.1"/>
    </source>
</evidence>
<keyword evidence="1" id="KW-0732">Signal</keyword>
<accession>L0DZD6</accession>
<reference evidence="3" key="1">
    <citation type="submission" date="2015-12" db="EMBL/GenBank/DDBJ databases">
        <authorList>
            <person name="Tikhonova T.V."/>
            <person name="Pavlov A.R."/>
            <person name="Beletsky A.V."/>
            <person name="Mardanov A.V."/>
            <person name="Sorokin D.Y."/>
            <person name="Ravin N.V."/>
            <person name="Popov V.O."/>
        </authorList>
    </citation>
    <scope>NUCLEOTIDE SEQUENCE</scope>
    <source>
        <strain evidence="3">DSM 14787</strain>
    </source>
</reference>
<dbReference type="OrthoDB" id="8553247at2"/>
<protein>
    <submittedName>
        <fullName evidence="3">Thiocyanate dehydrogenase</fullName>
    </submittedName>
</protein>
<dbReference type="InterPro" id="IPR011048">
    <property type="entry name" value="Haem_d1_sf"/>
</dbReference>
<feature type="compositionally biased region" description="Basic and acidic residues" evidence="2">
    <location>
        <begin position="1"/>
        <end position="13"/>
    </location>
</feature>
<keyword evidence="4" id="KW-1185">Reference proteome</keyword>
<organism evidence="3 4">
    <name type="scientific">Thioalkalivibrio nitratireducens (strain DSM 14787 / UNIQEM 213 / ALEN2)</name>
    <dbReference type="NCBI Taxonomy" id="1255043"/>
    <lineage>
        <taxon>Bacteria</taxon>
        <taxon>Pseudomonadati</taxon>
        <taxon>Pseudomonadota</taxon>
        <taxon>Gammaproteobacteria</taxon>
        <taxon>Chromatiales</taxon>
        <taxon>Ectothiorhodospiraceae</taxon>
        <taxon>Thioalkalivibrio</taxon>
    </lineage>
</organism>
<dbReference type="EMBL" id="CP003989">
    <property type="protein sequence ID" value="AGA34398.1"/>
    <property type="molecule type" value="Genomic_DNA"/>
</dbReference>
<evidence type="ECO:0000313" key="4">
    <source>
        <dbReference type="Proteomes" id="UP000010809"/>
    </source>
</evidence>
<dbReference type="KEGG" id="tni:TVNIR_2760"/>
<dbReference type="InterPro" id="IPR019546">
    <property type="entry name" value="TAT_signal_bac_arc"/>
</dbReference>
<dbReference type="SUPFAM" id="SSF51004">
    <property type="entry name" value="C-terminal (heme d1) domain of cytochrome cd1-nitrite reductase"/>
    <property type="match status" value="1"/>
</dbReference>
<evidence type="ECO:0000256" key="1">
    <source>
        <dbReference type="ARBA" id="ARBA00022729"/>
    </source>
</evidence>
<dbReference type="eggNOG" id="COG3391">
    <property type="taxonomic scope" value="Bacteria"/>
</dbReference>
<name>L0DZD6_THIND</name>
<dbReference type="AlphaFoldDB" id="L0DZD6"/>
<gene>
    <name evidence="3" type="ordered locus">TVNIR_2760</name>
</gene>
<sequence>MNNSDHTDGKDLSEPNIAAEATEGSVEDTGASESRRKFLKTVGIGTGAAFAATAAAPFMPESVRGLVTQDAQAQLFGRSGSKYVKIQDFYDQLGKYVLVAPGKFSGTVAATDLSTGWTMAWLAAWNYGDTCPIMHHMAAFPSPDPYKEFEFVVNTQGGKNLFIYGVPATVEDPGEGMKIYRIKYDGTRMNMQRDAAEVSGLGLGVHVTITPEADGYAVGDGQKDICAEFDRETDKVRYAWFFDWDANVKDLKRAWLDGGVMTIKRLKPTLADGRYDLQGSKGNKIDWELVPGGELAIEDGKVSGERTLNACANDALVFDPRGKWAVASMRLTGVCVVFDRENQMPVAVLAGPKGTPSQFPLVKVDDDTWTVEIPEVISAGHQAGFSPDGKSFLFMNSLRQNNIMVWDSSNFEDPSKWEKKAVVESPDWRGAYPNTFHMVFTPDSKKIYVTMWWPSPTPNGIAVIDAENWQVLKEVDLGPDMHTLAMTYDGKFVVGTLSGYQNTASAIVIMETETDEVLGFLPSPMGHHDNVIVPRTLEDLRISRSTTT</sequence>
<dbReference type="PATRIC" id="fig|1255043.3.peg.2785"/>
<dbReference type="RefSeq" id="WP_015259509.1">
    <property type="nucleotide sequence ID" value="NC_019902.2"/>
</dbReference>
<dbReference type="NCBIfam" id="TIGR01409">
    <property type="entry name" value="TAT_signal_seq"/>
    <property type="match status" value="1"/>
</dbReference>
<dbReference type="InterPro" id="IPR006311">
    <property type="entry name" value="TAT_signal"/>
</dbReference>
<feature type="region of interest" description="Disordered" evidence="2">
    <location>
        <begin position="1"/>
        <end position="32"/>
    </location>
</feature>